<reference evidence="4" key="1">
    <citation type="submission" date="2014-09" db="EMBL/GenBank/DDBJ databases">
        <authorList>
            <person name="Probst J Alexander"/>
        </authorList>
    </citation>
    <scope>NUCLEOTIDE SEQUENCE</scope>
</reference>
<dbReference type="EC" id="5.3.1.1" evidence="4"/>
<dbReference type="PANTHER" id="PTHR21139:SF42">
    <property type="entry name" value="TRIOSEPHOSPHATE ISOMERASE"/>
    <property type="match status" value="1"/>
</dbReference>
<dbReference type="Pfam" id="PF00121">
    <property type="entry name" value="TIM"/>
    <property type="match status" value="1"/>
</dbReference>
<evidence type="ECO:0000313" key="4">
    <source>
        <dbReference type="EMBL" id="CEG12079.1"/>
    </source>
</evidence>
<dbReference type="NCBIfam" id="TIGR00419">
    <property type="entry name" value="tim"/>
    <property type="match status" value="1"/>
</dbReference>
<dbReference type="EMBL" id="CCXY01000103">
    <property type="protein sequence ID" value="CEG12079.1"/>
    <property type="molecule type" value="Genomic_DNA"/>
</dbReference>
<dbReference type="InterPro" id="IPR000652">
    <property type="entry name" value="Triosephosphate_isomerase"/>
</dbReference>
<keyword evidence="2" id="KW-0324">Glycolysis</keyword>
<dbReference type="InterPro" id="IPR022891">
    <property type="entry name" value="Triosephosphate_isomerase_arc"/>
</dbReference>
<dbReference type="Gene3D" id="3.20.20.70">
    <property type="entry name" value="Aldolase class I"/>
    <property type="match status" value="1"/>
</dbReference>
<keyword evidence="3 4" id="KW-0413">Isomerase</keyword>
<organism evidence="4">
    <name type="scientific">groundwater metagenome</name>
    <dbReference type="NCBI Taxonomy" id="717931"/>
    <lineage>
        <taxon>unclassified sequences</taxon>
        <taxon>metagenomes</taxon>
        <taxon>ecological metagenomes</taxon>
    </lineage>
</organism>
<dbReference type="HAMAP" id="MF_00147_A">
    <property type="entry name" value="TIM_A"/>
    <property type="match status" value="1"/>
</dbReference>
<evidence type="ECO:0000256" key="3">
    <source>
        <dbReference type="ARBA" id="ARBA00023235"/>
    </source>
</evidence>
<dbReference type="NCBIfam" id="NF003302">
    <property type="entry name" value="PRK04302.1"/>
    <property type="match status" value="1"/>
</dbReference>
<dbReference type="InterPro" id="IPR035990">
    <property type="entry name" value="TIM_sf"/>
</dbReference>
<name>A0A098E9A2_9ZZZZ</name>
<evidence type="ECO:0000256" key="2">
    <source>
        <dbReference type="ARBA" id="ARBA00023152"/>
    </source>
</evidence>
<dbReference type="PANTHER" id="PTHR21139">
    <property type="entry name" value="TRIOSEPHOSPHATE ISOMERASE"/>
    <property type="match status" value="1"/>
</dbReference>
<dbReference type="PROSITE" id="PS51440">
    <property type="entry name" value="TIM_2"/>
    <property type="match status" value="1"/>
</dbReference>
<proteinExistence type="inferred from homology"/>
<protein>
    <submittedName>
        <fullName evidence="4">Triosephosphate isomerase</fullName>
        <ecNumber evidence="4">5.3.1.1</ecNumber>
    </submittedName>
</protein>
<keyword evidence="1" id="KW-0963">Cytoplasm</keyword>
<dbReference type="GO" id="GO:0046166">
    <property type="term" value="P:glyceraldehyde-3-phosphate biosynthetic process"/>
    <property type="evidence" value="ECO:0007669"/>
    <property type="project" value="TreeGrafter"/>
</dbReference>
<dbReference type="GO" id="GO:0006096">
    <property type="term" value="P:glycolytic process"/>
    <property type="evidence" value="ECO:0007669"/>
    <property type="project" value="UniProtKB-KW"/>
</dbReference>
<dbReference type="GO" id="GO:0006094">
    <property type="term" value="P:gluconeogenesis"/>
    <property type="evidence" value="ECO:0007669"/>
    <property type="project" value="InterPro"/>
</dbReference>
<accession>A0A098E9A2</accession>
<dbReference type="GO" id="GO:0019563">
    <property type="term" value="P:glycerol catabolic process"/>
    <property type="evidence" value="ECO:0007669"/>
    <property type="project" value="TreeGrafter"/>
</dbReference>
<dbReference type="InterPro" id="IPR013785">
    <property type="entry name" value="Aldolase_TIM"/>
</dbReference>
<dbReference type="AlphaFoldDB" id="A0A098E9A2"/>
<dbReference type="GO" id="GO:0004807">
    <property type="term" value="F:triose-phosphate isomerase activity"/>
    <property type="evidence" value="ECO:0007669"/>
    <property type="project" value="UniProtKB-EC"/>
</dbReference>
<sequence length="216" mass="23057">MKIFLNFKNYETTTGQNAINLAKICNKYQKEVVVIPQTTDIYLISKTVKNKVFAQHADNIKFGSNTGFILPEAIKEAGAIGCLINHSEHRLKLADIEALVEKMGNLNLISVVCTNNVGVSVSAAALNPDFIAIEPPELIGSGKAVSKENPKIITDTIKAVRKINGDVKILCGAGISNGEDVRAAIKLGVDGVLLASAFTNAKNPEIVLDDLVSGLD</sequence>
<dbReference type="CDD" id="cd00311">
    <property type="entry name" value="TIM"/>
    <property type="match status" value="1"/>
</dbReference>
<dbReference type="SUPFAM" id="SSF51351">
    <property type="entry name" value="Triosephosphate isomerase (TIM)"/>
    <property type="match status" value="1"/>
</dbReference>
<gene>
    <name evidence="4" type="primary">tpiA</name>
    <name evidence="4" type="ORF">MSIBF_A1910018</name>
</gene>
<evidence type="ECO:0000256" key="1">
    <source>
        <dbReference type="ARBA" id="ARBA00022490"/>
    </source>
</evidence>
<dbReference type="GO" id="GO:0005829">
    <property type="term" value="C:cytosol"/>
    <property type="evidence" value="ECO:0007669"/>
    <property type="project" value="TreeGrafter"/>
</dbReference>